<dbReference type="EMBL" id="CACSLK010011299">
    <property type="protein sequence ID" value="CAA0812821.1"/>
    <property type="molecule type" value="Genomic_DNA"/>
</dbReference>
<reference evidence="1" key="1">
    <citation type="submission" date="2019-12" db="EMBL/GenBank/DDBJ databases">
        <authorList>
            <person name="Scholes J."/>
        </authorList>
    </citation>
    <scope>NUCLEOTIDE SEQUENCE</scope>
</reference>
<accession>A0A9N7MRR4</accession>
<organism evidence="1 2">
    <name type="scientific">Striga hermonthica</name>
    <name type="common">Purple witchweed</name>
    <name type="synonym">Buchnera hermonthica</name>
    <dbReference type="NCBI Taxonomy" id="68872"/>
    <lineage>
        <taxon>Eukaryota</taxon>
        <taxon>Viridiplantae</taxon>
        <taxon>Streptophyta</taxon>
        <taxon>Embryophyta</taxon>
        <taxon>Tracheophyta</taxon>
        <taxon>Spermatophyta</taxon>
        <taxon>Magnoliopsida</taxon>
        <taxon>eudicotyledons</taxon>
        <taxon>Gunneridae</taxon>
        <taxon>Pentapetalae</taxon>
        <taxon>asterids</taxon>
        <taxon>lamiids</taxon>
        <taxon>Lamiales</taxon>
        <taxon>Orobanchaceae</taxon>
        <taxon>Buchnereae</taxon>
        <taxon>Striga</taxon>
    </lineage>
</organism>
<dbReference type="PANTHER" id="PTHR10426">
    <property type="entry name" value="STRICTOSIDINE SYNTHASE-RELATED"/>
    <property type="match status" value="1"/>
</dbReference>
<dbReference type="SUPFAM" id="SSF63829">
    <property type="entry name" value="Calcium-dependent phosphotriesterase"/>
    <property type="match status" value="1"/>
</dbReference>
<evidence type="ECO:0000313" key="1">
    <source>
        <dbReference type="EMBL" id="CAA0812821.1"/>
    </source>
</evidence>
<dbReference type="GO" id="GO:0012505">
    <property type="term" value="C:endomembrane system"/>
    <property type="evidence" value="ECO:0007669"/>
    <property type="project" value="TreeGrafter"/>
</dbReference>
<dbReference type="Gene3D" id="2.120.10.30">
    <property type="entry name" value="TolB, C-terminal domain"/>
    <property type="match status" value="1"/>
</dbReference>
<dbReference type="GO" id="GO:0016787">
    <property type="term" value="F:hydrolase activity"/>
    <property type="evidence" value="ECO:0007669"/>
    <property type="project" value="TreeGrafter"/>
</dbReference>
<gene>
    <name evidence="1" type="ORF">SHERM_13380</name>
</gene>
<dbReference type="OrthoDB" id="5307922at2759"/>
<name>A0A9N7MRR4_STRHE</name>
<dbReference type="AlphaFoldDB" id="A0A9N7MRR4"/>
<comment type="caution">
    <text evidence="1">The sequence shown here is derived from an EMBL/GenBank/DDBJ whole genome shotgun (WGS) entry which is preliminary data.</text>
</comment>
<keyword evidence="2" id="KW-1185">Reference proteome</keyword>
<protein>
    <submittedName>
        <fullName evidence="1">Protein STRICTOSIDINE SYNTHASE-LIKE 10</fullName>
    </submittedName>
</protein>
<sequence length="128" mass="13767">MAFDIVGGGPYTGVSDGRIIRWRAEELRWVDFAVTSSKRDGCIGPKDDTQLEHICGRPLGLGFYKKTGELYIADAYLGLLVVGPNGGQASPVSTAVDGVPFGFTNALGIDQNSGVVYFTDSSTRFTRR</sequence>
<dbReference type="PANTHER" id="PTHR10426:SF79">
    <property type="entry name" value="PROTEIN STRICTOSIDINE SYNTHASE-LIKE 2"/>
    <property type="match status" value="1"/>
</dbReference>
<evidence type="ECO:0000313" key="2">
    <source>
        <dbReference type="Proteomes" id="UP001153555"/>
    </source>
</evidence>
<dbReference type="InterPro" id="IPR011042">
    <property type="entry name" value="6-blade_b-propeller_TolB-like"/>
</dbReference>
<dbReference type="Proteomes" id="UP001153555">
    <property type="component" value="Unassembled WGS sequence"/>
</dbReference>
<proteinExistence type="predicted"/>